<keyword evidence="2 9" id="KW-0853">WD repeat</keyword>
<name>A0A9N8WNY6_9GLOM</name>
<dbReference type="AlphaFoldDB" id="A0A9N8WNY6"/>
<evidence type="ECO:0000256" key="9">
    <source>
        <dbReference type="PROSITE-ProRule" id="PRU00221"/>
    </source>
</evidence>
<keyword evidence="3" id="KW-0677">Repeat</keyword>
<feature type="repeat" description="WD" evidence="9">
    <location>
        <begin position="320"/>
        <end position="359"/>
    </location>
</feature>
<comment type="caution">
    <text evidence="12">The sequence shown here is derived from an EMBL/GenBank/DDBJ whole genome shotgun (WGS) entry which is preliminary data.</text>
</comment>
<dbReference type="Pfam" id="PF00400">
    <property type="entry name" value="WD40"/>
    <property type="match status" value="5"/>
</dbReference>
<feature type="compositionally biased region" description="Basic residues" evidence="11">
    <location>
        <begin position="145"/>
        <end position="157"/>
    </location>
</feature>
<feature type="coiled-coil region" evidence="10">
    <location>
        <begin position="196"/>
        <end position="265"/>
    </location>
</feature>
<feature type="repeat" description="WD" evidence="9">
    <location>
        <begin position="278"/>
        <end position="319"/>
    </location>
</feature>
<accession>A0A9N8WNY6</accession>
<proteinExistence type="inferred from homology"/>
<evidence type="ECO:0000256" key="11">
    <source>
        <dbReference type="SAM" id="MobiDB-lite"/>
    </source>
</evidence>
<comment type="subcellular location">
    <subcellularLocation>
        <location evidence="1">Mitochondrion outer membrane</location>
        <topology evidence="1">Peripheral membrane protein</topology>
        <orientation evidence="1">Cytoplasmic side</orientation>
    </subcellularLocation>
</comment>
<evidence type="ECO:0000256" key="8">
    <source>
        <dbReference type="ARBA" id="ARBA00038415"/>
    </source>
</evidence>
<feature type="repeat" description="WD" evidence="9">
    <location>
        <begin position="513"/>
        <end position="552"/>
    </location>
</feature>
<keyword evidence="13" id="KW-1185">Reference proteome</keyword>
<keyword evidence="5 10" id="KW-0175">Coiled coil</keyword>
<gene>
    <name evidence="12" type="ORF">ALEPTO_LOCUS3009</name>
</gene>
<keyword evidence="4" id="KW-1000">Mitochondrion outer membrane</keyword>
<evidence type="ECO:0000256" key="7">
    <source>
        <dbReference type="ARBA" id="ARBA00023136"/>
    </source>
</evidence>
<keyword evidence="6" id="KW-0496">Mitochondrion</keyword>
<evidence type="ECO:0000256" key="2">
    <source>
        <dbReference type="ARBA" id="ARBA00022574"/>
    </source>
</evidence>
<dbReference type="SMART" id="SM00320">
    <property type="entry name" value="WD40"/>
    <property type="match status" value="7"/>
</dbReference>
<sequence>MNRTDSTTQDSRPSSSLNNFIPSSFHLNTFTSTVSSTASILFNPLATRAVVKGDTVAIISELAPQILDKRRLQTHVNGLNSSEGSNQLSSTATDQIMRIAKTVNMDKVLLESEIPESTAPLSLFQGFKVTYPEYSTGSIKESSTKKKSKQLQKRKTRGQLNEDLSVDEFSDTASIDNDFKPLNQLIIDRDRVVRARDKLNSQEARALAEINRIESQIVELERQRRELENSLIRFKNRKEDLAEKLEDLNERIMNYDREEDCQTAEKQSHGSKRKSTTLEGHYNVISCLDLDKPGSKLVTSSMDNTLRVWNLTTGKCLGILDGHEGLVNCLQINGNQLFTGSSDRTIRQWNLDKLSHQTSSTPSSLSSPSLRGNGLERDSSYEVISHEAFNHEENNEHENKLENIGEDAWIATLEGHTGEVTCLYYEDQYLLSGSSDRTMKQWDIETSQCILTLDILWAISSTKVSSTLGDNSILDEGDFIGALQFWNYALASGTRDGAIRMWDLRTGQVHRTLIGHAGPITCLQFNEIQVVSGSLDRSIMIWDLRTGAVFDTLTYDYAVTDLQFDTNKIVCAAGENDVLIYNRNSLQYSHFKGHNEPVECIRFKDNLLVSGGHDSVVKLWSL</sequence>
<dbReference type="SUPFAM" id="SSF50978">
    <property type="entry name" value="WD40 repeat-like"/>
    <property type="match status" value="1"/>
</dbReference>
<evidence type="ECO:0000256" key="5">
    <source>
        <dbReference type="ARBA" id="ARBA00023054"/>
    </source>
</evidence>
<dbReference type="Proteomes" id="UP000789508">
    <property type="component" value="Unassembled WGS sequence"/>
</dbReference>
<dbReference type="OrthoDB" id="496at2759"/>
<dbReference type="PRINTS" id="PR00320">
    <property type="entry name" value="GPROTEINBRPT"/>
</dbReference>
<reference evidence="12" key="1">
    <citation type="submission" date="2021-06" db="EMBL/GenBank/DDBJ databases">
        <authorList>
            <person name="Kallberg Y."/>
            <person name="Tangrot J."/>
            <person name="Rosling A."/>
        </authorList>
    </citation>
    <scope>NUCLEOTIDE SEQUENCE</scope>
    <source>
        <strain evidence="12">FL130A</strain>
    </source>
</reference>
<dbReference type="CDD" id="cd00200">
    <property type="entry name" value="WD40"/>
    <property type="match status" value="1"/>
</dbReference>
<evidence type="ECO:0000256" key="10">
    <source>
        <dbReference type="SAM" id="Coils"/>
    </source>
</evidence>
<dbReference type="GO" id="GO:0005741">
    <property type="term" value="C:mitochondrial outer membrane"/>
    <property type="evidence" value="ECO:0007669"/>
    <property type="project" value="UniProtKB-SubCell"/>
</dbReference>
<dbReference type="PROSITE" id="PS50082">
    <property type="entry name" value="WD_REPEATS_2"/>
    <property type="match status" value="6"/>
</dbReference>
<keyword evidence="7" id="KW-0472">Membrane</keyword>
<comment type="similarity">
    <text evidence="8">Belongs to the WD repeat MDV1/CAF4 family.</text>
</comment>
<feature type="region of interest" description="Disordered" evidence="11">
    <location>
        <begin position="354"/>
        <end position="375"/>
    </location>
</feature>
<dbReference type="InterPro" id="IPR020472">
    <property type="entry name" value="WD40_PAC1"/>
</dbReference>
<dbReference type="PROSITE" id="PS50294">
    <property type="entry name" value="WD_REPEATS_REGION"/>
    <property type="match status" value="5"/>
</dbReference>
<feature type="region of interest" description="Disordered" evidence="11">
    <location>
        <begin position="138"/>
        <end position="159"/>
    </location>
</feature>
<organism evidence="12 13">
    <name type="scientific">Ambispora leptoticha</name>
    <dbReference type="NCBI Taxonomy" id="144679"/>
    <lineage>
        <taxon>Eukaryota</taxon>
        <taxon>Fungi</taxon>
        <taxon>Fungi incertae sedis</taxon>
        <taxon>Mucoromycota</taxon>
        <taxon>Glomeromycotina</taxon>
        <taxon>Glomeromycetes</taxon>
        <taxon>Archaeosporales</taxon>
        <taxon>Ambisporaceae</taxon>
        <taxon>Ambispora</taxon>
    </lineage>
</organism>
<dbReference type="InterPro" id="IPR001680">
    <property type="entry name" value="WD40_rpt"/>
</dbReference>
<dbReference type="PANTHER" id="PTHR19855">
    <property type="entry name" value="WD40 REPEAT PROTEIN 12, 37"/>
    <property type="match status" value="1"/>
</dbReference>
<evidence type="ECO:0000313" key="13">
    <source>
        <dbReference type="Proteomes" id="UP000789508"/>
    </source>
</evidence>
<feature type="repeat" description="WD" evidence="9">
    <location>
        <begin position="413"/>
        <end position="452"/>
    </location>
</feature>
<evidence type="ECO:0000256" key="6">
    <source>
        <dbReference type="ARBA" id="ARBA00023128"/>
    </source>
</evidence>
<dbReference type="Gene3D" id="2.130.10.10">
    <property type="entry name" value="YVTN repeat-like/Quinoprotein amine dehydrogenase"/>
    <property type="match status" value="2"/>
</dbReference>
<evidence type="ECO:0000256" key="3">
    <source>
        <dbReference type="ARBA" id="ARBA00022737"/>
    </source>
</evidence>
<evidence type="ECO:0000256" key="1">
    <source>
        <dbReference type="ARBA" id="ARBA00004570"/>
    </source>
</evidence>
<evidence type="ECO:0000256" key="4">
    <source>
        <dbReference type="ARBA" id="ARBA00022787"/>
    </source>
</evidence>
<feature type="compositionally biased region" description="Low complexity" evidence="11">
    <location>
        <begin position="358"/>
        <end position="370"/>
    </location>
</feature>
<dbReference type="InterPro" id="IPR036322">
    <property type="entry name" value="WD40_repeat_dom_sf"/>
</dbReference>
<feature type="repeat" description="WD" evidence="9">
    <location>
        <begin position="591"/>
        <end position="622"/>
    </location>
</feature>
<dbReference type="InterPro" id="IPR015943">
    <property type="entry name" value="WD40/YVTN_repeat-like_dom_sf"/>
</dbReference>
<feature type="repeat" description="WD" evidence="9">
    <location>
        <begin position="490"/>
        <end position="512"/>
    </location>
</feature>
<dbReference type="InterPro" id="IPR019775">
    <property type="entry name" value="WD40_repeat_CS"/>
</dbReference>
<dbReference type="PANTHER" id="PTHR19855:SF28">
    <property type="entry name" value="CCR4-ASSOCIATED FACTOR 4"/>
    <property type="match status" value="1"/>
</dbReference>
<dbReference type="EMBL" id="CAJVPS010000510">
    <property type="protein sequence ID" value="CAG8491437.1"/>
    <property type="molecule type" value="Genomic_DNA"/>
</dbReference>
<evidence type="ECO:0000313" key="12">
    <source>
        <dbReference type="EMBL" id="CAG8491437.1"/>
    </source>
</evidence>
<dbReference type="PROSITE" id="PS00678">
    <property type="entry name" value="WD_REPEATS_1"/>
    <property type="match status" value="3"/>
</dbReference>
<protein>
    <submittedName>
        <fullName evidence="12">5509_t:CDS:1</fullName>
    </submittedName>
</protein>
<dbReference type="Gene3D" id="6.10.280.220">
    <property type="match status" value="1"/>
</dbReference>